<dbReference type="GO" id="GO:0045296">
    <property type="term" value="F:cadherin binding"/>
    <property type="evidence" value="ECO:0007669"/>
    <property type="project" value="TreeGrafter"/>
</dbReference>
<dbReference type="RefSeq" id="WP_015228146.1">
    <property type="nucleotide sequence ID" value="NC_019780.1"/>
</dbReference>
<dbReference type="SMART" id="SM00112">
    <property type="entry name" value="CA"/>
    <property type="match status" value="5"/>
</dbReference>
<dbReference type="HOGENOM" id="CLU_227898_0_0_3"/>
<feature type="domain" description="VWFD" evidence="7">
    <location>
        <begin position="1984"/>
        <end position="2183"/>
    </location>
</feature>
<dbReference type="PROSITE" id="PS00330">
    <property type="entry name" value="HEMOLYSIN_CALCIUM"/>
    <property type="match status" value="3"/>
</dbReference>
<dbReference type="Pfam" id="PF17803">
    <property type="entry name" value="Cadherin_4"/>
    <property type="match status" value="1"/>
</dbReference>
<sequence>MADITGDQSNNSLTGNEQENDIITGLQGDDTLIGLSGNDTLDGGEGNDTLDGGLGDDDLNGGNGDDIYQINRDLSGVNTINDVAGNDTLEIFDTEGTAFAVSLVAPTEGFIGIERDGANVLVDIGADGIADDLIVEDFFASANSNTPGAGFIETFGVTAARDVQDFLAVNQPPVAGIGNFEIREFAANGTQVGQLDISDPDGDELTVSLSDASQVRLINTFTGGTTEDPDVDGDGNAPFAIDNEGVITVNDTDDLGPLFDVIPFGNFFAFTRTVPSFDLTVEVSDGEATTIGAANIDVNFGRPAFGFGDPHVTTFDRNNFGFQVVGEFTLVESTDENNPLTIQARTAPAIQENGEPSDRLSNYTAIGTEIDGNTVAIYAGEDNPVFINGEAQVDIPVDGLEVGDDGGRIVNLGDGFFDISLGGEAQERIVVQVFENRIDPRFFLSEERNGNITGVMGNKDGDPSNDIVDSNGEVIAEATFDEINGEFADAFRITDGANSLLLRDGEDISTINDLDFPAEEVSLASLEEDLGTEAFNEILAQVEEAGAPEGFLKISAIIDLATTGDESFVGSALNVAGGNATPEVDNAVFNIEEDLADGEVVGTVSIRDGDDGLDNLEVIFSAGNEDVDGDGELPFAIDGQGQITINDSGDLVEAGEGEAFPLSVTATDPLGATGTGSVTVVENNPDVDQPPNVAANINDIRENSPEGTIVGRANAVDAEGDDFTFGLEGELDPDGDGTDAFTIAENGLITVADPGDLDFETTPSFEFDITATQTNDDTITGTATVTVNLIDNVAPEFDQDPFTFDTVDLDGQGDDDAQNGEEVGTVTATDANGDTLTFAITSGNDPDDDGTNAFAIDENGQITIVDTAELLGDSFEGELTVTVTDQEGADEATVVIPVNGPENDPPAAADDSNSTAEDTVLTVEAAGVLANDTDPEGEALEVSAVNGGEDNVGTEITLDSGALLTLNADGSYEYDPNGAFDELNDGETDTDTFTYTVSDGNSTDTADVEITVEGITPPSGTPVEVTANFLADNNGEPGDAIEDGTITQGDNFFVEILVAADTPVGVSSFSLNIDFDQAVLDAISDFEDPESIIIEKFDFDLGRTADLNEGTITLAGGTVDANTDDDGDGVPDNVIGANGNPERFALLEFNALEVTEDSTLDLEFPGIDADGNPLGGTLGDGTAIDSDEVNLSLQDASFVVDGGEENVAPEFDQDSFTFDTVDLDGAGDDDAENGDVVGTVTATDANEGDTLTFAITGGNDPDGDDVDAFAIDEASGEVTIVDTAELLGDGFNGELTVTVTDQDDASDEATVVIPVDGPENDPPAAADDSNSTAEDTVLTVEAAGVLANDTDPDGDNLAVSAVNGDEANVGTEITLESGALLTLNEDGSYEYDPNGAFDELNDGETDVDTFTYTVSDGNSTDTADVEITVEGITPPSGTPVEVTANFLADNNGEPGDAIEDGTITQGDNFFVEILVAADTPVGVSSFSLNIDFEQAVLDALSDFETPASIITNQFNFEESLVAELDGGTITLAGGTADATTDDDGDGVPDNVIGANGNPERFALLEFNALEVTEDSTLDLEFPGIDADGNPLGGTLGDGTAIDSDEVNLSLQDASFVVDGGEENVAPEFDQDSFTFDTVDLDGAGDDDAENGDVVGTVTATDANEGDTLTFAITGGNDPDEDDVDAFAIDEASGEVTIVDTAELLGDGFNGELTVTVTDQDDASDEATVVIPVDGPPENDPPAAADDSNSTAEDTVLTVEAAGVLANDTDPEGEALEVSAVNGGEDNVGTEITLDSGALLTLNADGSYEYDPNGAFDELNDGETDVDTFTYTVSDGNSTDTAAVEITIEGITNQPPVVGVGNFEIDEFDANGTQVGQLDISDPDGDELTVSLSEASQVRLINTFTGGTTEDPDVDGDDNAPFAIDNEGVITVNDTDDLGPLFNVIPFGNFFAFTRTVPSFDLTVEVSDGEATTIGAANIDVNFGRPAFGFGDPHVTTFDRNNFGFQVVGEFTLVESTTDENNPLNIQARTAPATQDDGETSDSLSNYTAIATEIDGNTVAIYAGEDNPVFINGEAQVDIPVDGLEVGDDGGRIVNLGNGFFNISLGGEAQERIVVQVFENRIDPRFFLSEERNGNITGVMGNKDGDPSNDIVNSNGEVIPEATFDEINGEFADAFRITDGANSLLLRDGEDIGAINDTDFPAEEVTLTSLEDDLGTDTFNDIVEQAEEAGVPEEGFLRTSAIIDFATTGDESFIGSALNVAGGNATPEVDNTVFNIEEDLGDGEVVGTVSIRDGDDGLDNLTVIFSAGNEDIDGDGELPFAIDGQGQITVNDSDDLVEAGEGEAFPLSVTATDPLGATGTGSVTVVENNPDVDQPPSVAANVNDIRENSAEGTIVGQAIAVDAEGDDFTFGLEGELNPNNNDTDAFTIDPENGLITVADPGDLDFETTPSFEFDITATQTNDDTITGTSTVTVNLIDVEPEPVGPIDFNLDVDGSGAANGSVDGLNILRVLFNLGPETMDVSQAPEEVGQQNIFDNIQEGIDNEALDVDGSGAANGSVDGLNILRVLFNLGPETMDVSQAPEGVGQQNIFDNVENLIPEA</sequence>
<evidence type="ECO:0000256" key="3">
    <source>
        <dbReference type="ARBA" id="ARBA00022837"/>
    </source>
</evidence>
<evidence type="ECO:0000256" key="2">
    <source>
        <dbReference type="ARBA" id="ARBA00022737"/>
    </source>
</evidence>
<dbReference type="InterPro" id="IPR015919">
    <property type="entry name" value="Cadherin-like_sf"/>
</dbReference>
<keyword evidence="3" id="KW-0106">Calcium</keyword>
<dbReference type="CDD" id="cd11304">
    <property type="entry name" value="Cadherin_repeat"/>
    <property type="match status" value="6"/>
</dbReference>
<dbReference type="InterPro" id="IPR040853">
    <property type="entry name" value="RapA2_cadherin-like"/>
</dbReference>
<feature type="domain" description="Cadherin" evidence="6">
    <location>
        <begin position="1646"/>
        <end position="1743"/>
    </location>
</feature>
<dbReference type="SUPFAM" id="SSF51120">
    <property type="entry name" value="beta-Roll"/>
    <property type="match status" value="1"/>
</dbReference>
<keyword evidence="2" id="KW-0677">Repeat</keyword>
<feature type="region of interest" description="Disordered" evidence="5">
    <location>
        <begin position="1314"/>
        <end position="1334"/>
    </location>
</feature>
<dbReference type="PATRIC" id="fig|13035.3.peg.374"/>
<evidence type="ECO:0000259" key="6">
    <source>
        <dbReference type="PROSITE" id="PS50268"/>
    </source>
</evidence>
<evidence type="ECO:0000256" key="1">
    <source>
        <dbReference type="ARBA" id="ARBA00004370"/>
    </source>
</evidence>
<proteinExistence type="predicted"/>
<dbReference type="PANTHER" id="PTHR24027:SF438">
    <property type="entry name" value="CADHERIN 23"/>
    <property type="match status" value="1"/>
</dbReference>
<gene>
    <name evidence="8" type="ORF">Dacsa_0331</name>
</gene>
<dbReference type="EMBL" id="CP003944">
    <property type="protein sequence ID" value="AFZ49133.1"/>
    <property type="molecule type" value="Genomic_DNA"/>
</dbReference>
<dbReference type="InterPro" id="IPR002126">
    <property type="entry name" value="Cadherin-like_dom"/>
</dbReference>
<feature type="domain" description="Cadherin" evidence="6">
    <location>
        <begin position="700"/>
        <end position="797"/>
    </location>
</feature>
<dbReference type="PANTHER" id="PTHR24027">
    <property type="entry name" value="CADHERIN-23"/>
    <property type="match status" value="1"/>
</dbReference>
<feature type="domain" description="Cadherin" evidence="6">
    <location>
        <begin position="583"/>
        <end position="693"/>
    </location>
</feature>
<dbReference type="Pfam" id="PF00028">
    <property type="entry name" value="Cadherin"/>
    <property type="match status" value="1"/>
</dbReference>
<keyword evidence="9" id="KW-1185">Reference proteome</keyword>
<feature type="domain" description="VWFD" evidence="7">
    <location>
        <begin position="302"/>
        <end position="500"/>
    </location>
</feature>
<accession>K9YSP8</accession>
<name>K9YSP8_DACS8</name>
<dbReference type="STRING" id="13035.Dacsa_0331"/>
<dbReference type="NCBIfam" id="TIGR01965">
    <property type="entry name" value="VCBS_repeat"/>
    <property type="match status" value="3"/>
</dbReference>
<dbReference type="InterPro" id="IPR010221">
    <property type="entry name" value="VCBS_dom"/>
</dbReference>
<feature type="domain" description="Cadherin" evidence="6">
    <location>
        <begin position="2384"/>
        <end position="2486"/>
    </location>
</feature>
<dbReference type="GO" id="GO:0007156">
    <property type="term" value="P:homophilic cell adhesion via plasma membrane adhesion molecules"/>
    <property type="evidence" value="ECO:0007669"/>
    <property type="project" value="InterPro"/>
</dbReference>
<feature type="compositionally biased region" description="Low complexity" evidence="5">
    <location>
        <begin position="1740"/>
        <end position="1751"/>
    </location>
</feature>
<dbReference type="GO" id="GO:0016342">
    <property type="term" value="C:catenin complex"/>
    <property type="evidence" value="ECO:0007669"/>
    <property type="project" value="TreeGrafter"/>
</dbReference>
<dbReference type="InterPro" id="IPR011049">
    <property type="entry name" value="Serralysin-like_metalloprot_C"/>
</dbReference>
<dbReference type="Pfam" id="PF17963">
    <property type="entry name" value="Big_9"/>
    <property type="match status" value="2"/>
</dbReference>
<comment type="subcellular location">
    <subcellularLocation>
        <location evidence="1">Membrane</location>
    </subcellularLocation>
</comment>
<dbReference type="InterPro" id="IPR001343">
    <property type="entry name" value="Hemolysn_Ca-bd"/>
</dbReference>
<dbReference type="PROSITE" id="PS50268">
    <property type="entry name" value="CADHERIN_2"/>
    <property type="match status" value="7"/>
</dbReference>
<dbReference type="SUPFAM" id="SSF49313">
    <property type="entry name" value="Cadherin-like"/>
    <property type="match status" value="7"/>
</dbReference>
<organism evidence="8 9">
    <name type="scientific">Dactylococcopsis salina (strain PCC 8305)</name>
    <name type="common">Myxobactron salinum</name>
    <dbReference type="NCBI Taxonomy" id="13035"/>
    <lineage>
        <taxon>Bacteria</taxon>
        <taxon>Bacillati</taxon>
        <taxon>Cyanobacteriota</taxon>
        <taxon>Cyanophyceae</taxon>
        <taxon>Nodosilineales</taxon>
        <taxon>Cymatolegaceae</taxon>
        <taxon>Dactylococcopsis</taxon>
    </lineage>
</organism>
<feature type="domain" description="Cadherin" evidence="6">
    <location>
        <begin position="815"/>
        <end position="908"/>
    </location>
</feature>
<dbReference type="GO" id="GO:0008013">
    <property type="term" value="F:beta-catenin binding"/>
    <property type="evidence" value="ECO:0007669"/>
    <property type="project" value="TreeGrafter"/>
</dbReference>
<dbReference type="GO" id="GO:0005509">
    <property type="term" value="F:calcium ion binding"/>
    <property type="evidence" value="ECO:0007669"/>
    <property type="project" value="InterPro"/>
</dbReference>
<keyword evidence="4" id="KW-0472">Membrane</keyword>
<evidence type="ECO:0000256" key="4">
    <source>
        <dbReference type="ARBA" id="ARBA00023136"/>
    </source>
</evidence>
<evidence type="ECO:0000313" key="9">
    <source>
        <dbReference type="Proteomes" id="UP000010482"/>
    </source>
</evidence>
<dbReference type="InterPro" id="IPR039808">
    <property type="entry name" value="Cadherin"/>
</dbReference>
<dbReference type="OrthoDB" id="543025at2"/>
<feature type="compositionally biased region" description="Low complexity" evidence="5">
    <location>
        <begin position="37"/>
        <end position="51"/>
    </location>
</feature>
<protein>
    <submittedName>
        <fullName evidence="8">Cadherin domain-containing protein,von Willebrand factor type D domain protein</fullName>
    </submittedName>
</protein>
<feature type="domain" description="Cadherin" evidence="6">
    <location>
        <begin position="2267"/>
        <end position="2377"/>
    </location>
</feature>
<dbReference type="KEGG" id="dsl:Dacsa_0331"/>
<dbReference type="GO" id="GO:0016477">
    <property type="term" value="P:cell migration"/>
    <property type="evidence" value="ECO:0007669"/>
    <property type="project" value="TreeGrafter"/>
</dbReference>
<dbReference type="eggNOG" id="COG3209">
    <property type="taxonomic scope" value="Bacteria"/>
</dbReference>
<evidence type="ECO:0000313" key="8">
    <source>
        <dbReference type="EMBL" id="AFZ49133.1"/>
    </source>
</evidence>
<feature type="domain" description="Cadherin" evidence="6">
    <location>
        <begin position="1229"/>
        <end position="1325"/>
    </location>
</feature>
<dbReference type="Proteomes" id="UP000010482">
    <property type="component" value="Chromosome"/>
</dbReference>
<dbReference type="Pfam" id="PF00353">
    <property type="entry name" value="HemolysinCabind"/>
    <property type="match status" value="1"/>
</dbReference>
<reference evidence="8" key="1">
    <citation type="submission" date="2012-04" db="EMBL/GenBank/DDBJ databases">
        <title>Finished genome of Dactylococcopsis salina PCC 8305.</title>
        <authorList>
            <consortium name="US DOE Joint Genome Institute"/>
            <person name="Gugger M."/>
            <person name="Coursin T."/>
            <person name="Rippka R."/>
            <person name="Tandeau De Marsac N."/>
            <person name="Huntemann M."/>
            <person name="Wei C.-L."/>
            <person name="Han J."/>
            <person name="Detter J.C."/>
            <person name="Han C."/>
            <person name="Tapia R."/>
            <person name="Daligault H."/>
            <person name="Chen A."/>
            <person name="Krypides N."/>
            <person name="Mavromatis K."/>
            <person name="Markowitz V."/>
            <person name="Szeto E."/>
            <person name="Ivanova N."/>
            <person name="Ovchinnikova G."/>
            <person name="Pagani I."/>
            <person name="Pati A."/>
            <person name="Goodwin L."/>
            <person name="Peters L."/>
            <person name="Pitluck S."/>
            <person name="Woyke T."/>
            <person name="Kerfeld C."/>
        </authorList>
    </citation>
    <scope>NUCLEOTIDE SEQUENCE [LARGE SCALE GENOMIC DNA]</scope>
    <source>
        <strain evidence="8">PCC 8305</strain>
    </source>
</reference>
<evidence type="ECO:0000259" key="7">
    <source>
        <dbReference type="PROSITE" id="PS51233"/>
    </source>
</evidence>
<feature type="region of interest" description="Disordered" evidence="5">
    <location>
        <begin position="34"/>
        <end position="58"/>
    </location>
</feature>
<dbReference type="Pfam" id="PF00094">
    <property type="entry name" value="VWD"/>
    <property type="match status" value="2"/>
</dbReference>
<feature type="region of interest" description="Disordered" evidence="5">
    <location>
        <begin position="1732"/>
        <end position="1751"/>
    </location>
</feature>
<dbReference type="PROSITE" id="PS51233">
    <property type="entry name" value="VWFD"/>
    <property type="match status" value="2"/>
</dbReference>
<dbReference type="PRINTS" id="PR00313">
    <property type="entry name" value="CABNDNGRPT"/>
</dbReference>
<dbReference type="InterPro" id="IPR001846">
    <property type="entry name" value="VWF_type-D"/>
</dbReference>
<dbReference type="Gene3D" id="2.60.40.60">
    <property type="entry name" value="Cadherins"/>
    <property type="match status" value="9"/>
</dbReference>
<evidence type="ECO:0000256" key="5">
    <source>
        <dbReference type="SAM" id="MobiDB-lite"/>
    </source>
</evidence>
<dbReference type="InterPro" id="IPR018511">
    <property type="entry name" value="Hemolysin-typ_Ca-bd_CS"/>
</dbReference>